<keyword evidence="2" id="KW-1185">Reference proteome</keyword>
<proteinExistence type="predicted"/>
<name>A0ACC2F1U9_DALPE</name>
<dbReference type="Proteomes" id="UP001157502">
    <property type="component" value="Chromosome 36"/>
</dbReference>
<protein>
    <submittedName>
        <fullName evidence="1">Uncharacterized protein</fullName>
    </submittedName>
</protein>
<evidence type="ECO:0000313" key="2">
    <source>
        <dbReference type="Proteomes" id="UP001157502"/>
    </source>
</evidence>
<sequence>MLCDNARTNEPYRPGDHVNEYPSAVLNVKSSEDVKFIGYDERRVTAVAPRFSSYTGLNPASVLTPLFHRLKLLTTHVPLISLNLSPPLNLPAVFSRYLVVSQCVHKQPQRATENRSPRSSSSPSLSDSPRLSVLSTESIEMAPDPGGRPLGPLPRSLCRKVLAVSGAGN</sequence>
<accession>A0ACC2F1U9</accession>
<organism evidence="1 2">
    <name type="scientific">Dallia pectoralis</name>
    <name type="common">Alaska blackfish</name>
    <dbReference type="NCBI Taxonomy" id="75939"/>
    <lineage>
        <taxon>Eukaryota</taxon>
        <taxon>Metazoa</taxon>
        <taxon>Chordata</taxon>
        <taxon>Craniata</taxon>
        <taxon>Vertebrata</taxon>
        <taxon>Euteleostomi</taxon>
        <taxon>Actinopterygii</taxon>
        <taxon>Neopterygii</taxon>
        <taxon>Teleostei</taxon>
        <taxon>Protacanthopterygii</taxon>
        <taxon>Esociformes</taxon>
        <taxon>Umbridae</taxon>
        <taxon>Dallia</taxon>
    </lineage>
</organism>
<dbReference type="EMBL" id="CM055763">
    <property type="protein sequence ID" value="KAJ7985308.1"/>
    <property type="molecule type" value="Genomic_DNA"/>
</dbReference>
<reference evidence="1" key="1">
    <citation type="submission" date="2021-05" db="EMBL/GenBank/DDBJ databases">
        <authorList>
            <person name="Pan Q."/>
            <person name="Jouanno E."/>
            <person name="Zahm M."/>
            <person name="Klopp C."/>
            <person name="Cabau C."/>
            <person name="Louis A."/>
            <person name="Berthelot C."/>
            <person name="Parey E."/>
            <person name="Roest Crollius H."/>
            <person name="Montfort J."/>
            <person name="Robinson-Rechavi M."/>
            <person name="Bouchez O."/>
            <person name="Lampietro C."/>
            <person name="Lopez Roques C."/>
            <person name="Donnadieu C."/>
            <person name="Postlethwait J."/>
            <person name="Bobe J."/>
            <person name="Dillon D."/>
            <person name="Chandos A."/>
            <person name="von Hippel F."/>
            <person name="Guiguen Y."/>
        </authorList>
    </citation>
    <scope>NUCLEOTIDE SEQUENCE</scope>
    <source>
        <strain evidence="1">YG-Jan2019</strain>
    </source>
</reference>
<gene>
    <name evidence="1" type="ORF">DPEC_G00350730</name>
</gene>
<comment type="caution">
    <text evidence="1">The sequence shown here is derived from an EMBL/GenBank/DDBJ whole genome shotgun (WGS) entry which is preliminary data.</text>
</comment>
<evidence type="ECO:0000313" key="1">
    <source>
        <dbReference type="EMBL" id="KAJ7985308.1"/>
    </source>
</evidence>